<evidence type="ECO:0000256" key="1">
    <source>
        <dbReference type="SAM" id="MobiDB-lite"/>
    </source>
</evidence>
<sequence length="186" mass="21014">LSGLLPPLPLDQDAAKQHQRRTPSAATFLHFSPHSRDHHIATSRRTTPHLILFPSAFFPILTTTTTAPAVTLSCCNIPHRRKPPSPLNSLAETTNTTTNTSRRHRKKSDLQLTRATRSLSLSPLFQQTSRCPPYISLRFFFPTNNHRRHTLFFSDHHCSVETQASSFLPLPFSFSFSHTGGRRQPP</sequence>
<evidence type="ECO:0000313" key="2">
    <source>
        <dbReference type="EMBL" id="MCD7451320.1"/>
    </source>
</evidence>
<feature type="region of interest" description="Disordered" evidence="1">
    <location>
        <begin position="1"/>
        <end position="23"/>
    </location>
</feature>
<organism evidence="2 3">
    <name type="scientific">Datura stramonium</name>
    <name type="common">Jimsonweed</name>
    <name type="synonym">Common thornapple</name>
    <dbReference type="NCBI Taxonomy" id="4076"/>
    <lineage>
        <taxon>Eukaryota</taxon>
        <taxon>Viridiplantae</taxon>
        <taxon>Streptophyta</taxon>
        <taxon>Embryophyta</taxon>
        <taxon>Tracheophyta</taxon>
        <taxon>Spermatophyta</taxon>
        <taxon>Magnoliopsida</taxon>
        <taxon>eudicotyledons</taxon>
        <taxon>Gunneridae</taxon>
        <taxon>Pentapetalae</taxon>
        <taxon>asterids</taxon>
        <taxon>lamiids</taxon>
        <taxon>Solanales</taxon>
        <taxon>Solanaceae</taxon>
        <taxon>Solanoideae</taxon>
        <taxon>Datureae</taxon>
        <taxon>Datura</taxon>
    </lineage>
</organism>
<proteinExistence type="predicted"/>
<dbReference type="Proteomes" id="UP000823775">
    <property type="component" value="Unassembled WGS sequence"/>
</dbReference>
<protein>
    <submittedName>
        <fullName evidence="2">Uncharacterized protein</fullName>
    </submittedName>
</protein>
<feature type="region of interest" description="Disordered" evidence="1">
    <location>
        <begin position="83"/>
        <end position="110"/>
    </location>
</feature>
<name>A0ABS8RWY5_DATST</name>
<feature type="non-terminal residue" evidence="2">
    <location>
        <position position="186"/>
    </location>
</feature>
<comment type="caution">
    <text evidence="2">The sequence shown here is derived from an EMBL/GenBank/DDBJ whole genome shotgun (WGS) entry which is preliminary data.</text>
</comment>
<accession>A0ABS8RWY5</accession>
<keyword evidence="3" id="KW-1185">Reference proteome</keyword>
<dbReference type="EMBL" id="JACEIK010000161">
    <property type="protein sequence ID" value="MCD7451320.1"/>
    <property type="molecule type" value="Genomic_DNA"/>
</dbReference>
<feature type="non-terminal residue" evidence="2">
    <location>
        <position position="1"/>
    </location>
</feature>
<reference evidence="2 3" key="1">
    <citation type="journal article" date="2021" name="BMC Genomics">
        <title>Datura genome reveals duplications of psychoactive alkaloid biosynthetic genes and high mutation rate following tissue culture.</title>
        <authorList>
            <person name="Rajewski A."/>
            <person name="Carter-House D."/>
            <person name="Stajich J."/>
            <person name="Litt A."/>
        </authorList>
    </citation>
    <scope>NUCLEOTIDE SEQUENCE [LARGE SCALE GENOMIC DNA]</scope>
    <source>
        <strain evidence="2">AR-01</strain>
    </source>
</reference>
<evidence type="ECO:0000313" key="3">
    <source>
        <dbReference type="Proteomes" id="UP000823775"/>
    </source>
</evidence>
<gene>
    <name evidence="2" type="ORF">HAX54_010939</name>
</gene>